<organism evidence="4">
    <name type="scientific">marine metagenome</name>
    <dbReference type="NCBI Taxonomy" id="408172"/>
    <lineage>
        <taxon>unclassified sequences</taxon>
        <taxon>metagenomes</taxon>
        <taxon>ecological metagenomes</taxon>
    </lineage>
</organism>
<reference evidence="4" key="1">
    <citation type="submission" date="2018-05" db="EMBL/GenBank/DDBJ databases">
        <authorList>
            <person name="Lanie J.A."/>
            <person name="Ng W.-L."/>
            <person name="Kazmierczak K.M."/>
            <person name="Andrzejewski T.M."/>
            <person name="Davidsen T.M."/>
            <person name="Wayne K.J."/>
            <person name="Tettelin H."/>
            <person name="Glass J.I."/>
            <person name="Rusch D."/>
            <person name="Podicherti R."/>
            <person name="Tsui H.-C.T."/>
            <person name="Winkler M.E."/>
        </authorList>
    </citation>
    <scope>NUCLEOTIDE SEQUENCE</scope>
</reference>
<keyword evidence="2" id="KW-0560">Oxidoreductase</keyword>
<dbReference type="Pfam" id="PF00596">
    <property type="entry name" value="Aldolase_II"/>
    <property type="match status" value="1"/>
</dbReference>
<dbReference type="InterPro" id="IPR020904">
    <property type="entry name" value="Sc_DH/Rdtase_CS"/>
</dbReference>
<dbReference type="InterPro" id="IPR036409">
    <property type="entry name" value="Aldolase_II/adducin_N_sf"/>
</dbReference>
<accession>A0A381SZD1</accession>
<evidence type="ECO:0000259" key="3">
    <source>
        <dbReference type="SMART" id="SM01007"/>
    </source>
</evidence>
<dbReference type="Gene3D" id="3.40.50.720">
    <property type="entry name" value="NAD(P)-binding Rossmann-like Domain"/>
    <property type="match status" value="1"/>
</dbReference>
<dbReference type="InterPro" id="IPR002347">
    <property type="entry name" value="SDR_fam"/>
</dbReference>
<gene>
    <name evidence="4" type="ORF">METZ01_LOCUS61628</name>
</gene>
<dbReference type="PRINTS" id="PR00081">
    <property type="entry name" value="GDHRDH"/>
</dbReference>
<dbReference type="Gene3D" id="3.40.225.10">
    <property type="entry name" value="Class II aldolase/adducin N-terminal domain"/>
    <property type="match status" value="1"/>
</dbReference>
<evidence type="ECO:0000256" key="2">
    <source>
        <dbReference type="ARBA" id="ARBA00023002"/>
    </source>
</evidence>
<dbReference type="Pfam" id="PF13561">
    <property type="entry name" value="adh_short_C2"/>
    <property type="match status" value="1"/>
</dbReference>
<evidence type="ECO:0000313" key="4">
    <source>
        <dbReference type="EMBL" id="SVA08774.1"/>
    </source>
</evidence>
<dbReference type="SUPFAM" id="SSF51735">
    <property type="entry name" value="NAD(P)-binding Rossmann-fold domains"/>
    <property type="match status" value="1"/>
</dbReference>
<proteinExistence type="inferred from homology"/>
<dbReference type="PROSITE" id="PS00061">
    <property type="entry name" value="ADH_SHORT"/>
    <property type="match status" value="1"/>
</dbReference>
<sequence length="633" mass="67531">MGAETALVLHGGGNTSVKTEGVDIHGDQLEILYVKGSGWDLATIEPEGFAPLRLDSVKRLADLPSLSDTEMVNQLRLNLLDASAPNPSVEAILHASLPFAAVQHTHADAALAVTNTTNGEERVRELWGDNVVVVPYVMPGFDLAKVCAREFDRQANDQTTAMILMNHGVFTFGDTTEQAYSKMIEIITQAEEYLQSVAGVDITASAAFAEPLTMGGSTMDQAILRNELSAVAGSPLLLTRTSNVRSNAFAARKDVQEIACRGPATPDHIIRTKQFPLVGRDVSKFVAEYHKYFERNRVRFPTVQELDPAPRVVLDPQLGLLTAGKQVSDCKIASDIYLHTIDVIEASEGLGGFVALPESDLFEVEYWELEQAKLTKSESKPSMSGEVALVSGSSSGIGRACAQALLGQGAAVIGIDIKPFDGDQEENPSFCELVADVTDPAALRTAVDVGVQRFGGIDMVVAAAGIFGASDRIANLVQGDWDQTLAVNLTGVTNLLRATHPFLQVAPSGGRVLLVGSKNVSAPGKGAAAYSTSKAAMTQLGRVAALEWADDGIVVNTIHPDGVFDTGLWSEDLIGERAANYGLSIEEYKQRNLLGREITSRDIGELVATMCSHSFSRITGAQVPIDGGSDRVI</sequence>
<dbReference type="GO" id="GO:0016491">
    <property type="term" value="F:oxidoreductase activity"/>
    <property type="evidence" value="ECO:0007669"/>
    <property type="project" value="UniProtKB-KW"/>
</dbReference>
<dbReference type="AlphaFoldDB" id="A0A381SZD1"/>
<dbReference type="EMBL" id="UINC01003728">
    <property type="protein sequence ID" value="SVA08774.1"/>
    <property type="molecule type" value="Genomic_DNA"/>
</dbReference>
<dbReference type="NCBIfam" id="NF006196">
    <property type="entry name" value="PRK08324.2-4"/>
    <property type="match status" value="1"/>
</dbReference>
<dbReference type="PANTHER" id="PTHR24321">
    <property type="entry name" value="DEHYDROGENASES, SHORT CHAIN"/>
    <property type="match status" value="1"/>
</dbReference>
<dbReference type="InterPro" id="IPR036291">
    <property type="entry name" value="NAD(P)-bd_dom_sf"/>
</dbReference>
<evidence type="ECO:0000256" key="1">
    <source>
        <dbReference type="ARBA" id="ARBA00006484"/>
    </source>
</evidence>
<dbReference type="SUPFAM" id="SSF53639">
    <property type="entry name" value="AraD/HMP-PK domain-like"/>
    <property type="match status" value="1"/>
</dbReference>
<dbReference type="FunFam" id="3.40.50.720:FF:000084">
    <property type="entry name" value="Short-chain dehydrogenase reductase"/>
    <property type="match status" value="1"/>
</dbReference>
<name>A0A381SZD1_9ZZZZ</name>
<comment type="similarity">
    <text evidence="1">Belongs to the short-chain dehydrogenases/reductases (SDR) family.</text>
</comment>
<dbReference type="InterPro" id="IPR001303">
    <property type="entry name" value="Aldolase_II/adducin_N"/>
</dbReference>
<dbReference type="SMART" id="SM01007">
    <property type="entry name" value="Aldolase_II"/>
    <property type="match status" value="1"/>
</dbReference>
<feature type="domain" description="Class II aldolase/adducin N-terminal" evidence="3">
    <location>
        <begin position="1"/>
        <end position="194"/>
    </location>
</feature>
<dbReference type="PANTHER" id="PTHR24321:SF14">
    <property type="entry name" value="SHORT-CHAIN TYPE DEHYDROGENASE_REDUCTASE BLR2146-RELATED"/>
    <property type="match status" value="1"/>
</dbReference>
<protein>
    <recommendedName>
        <fullName evidence="3">Class II aldolase/adducin N-terminal domain-containing protein</fullName>
    </recommendedName>
</protein>